<feature type="compositionally biased region" description="Polar residues" evidence="2">
    <location>
        <begin position="47"/>
        <end position="57"/>
    </location>
</feature>
<dbReference type="EMBL" id="ML120558">
    <property type="protein sequence ID" value="RPA89739.1"/>
    <property type="molecule type" value="Genomic_DNA"/>
</dbReference>
<dbReference type="InterPro" id="IPR002110">
    <property type="entry name" value="Ankyrin_rpt"/>
</dbReference>
<dbReference type="OrthoDB" id="366390at2759"/>
<feature type="region of interest" description="Disordered" evidence="2">
    <location>
        <begin position="43"/>
        <end position="131"/>
    </location>
</feature>
<dbReference type="Gene3D" id="1.25.40.20">
    <property type="entry name" value="Ankyrin repeat-containing domain"/>
    <property type="match status" value="1"/>
</dbReference>
<dbReference type="AlphaFoldDB" id="A0A3N4IUV3"/>
<reference evidence="3 4" key="1">
    <citation type="journal article" date="2018" name="Nat. Ecol. Evol.">
        <title>Pezizomycetes genomes reveal the molecular basis of ectomycorrhizal truffle lifestyle.</title>
        <authorList>
            <person name="Murat C."/>
            <person name="Payen T."/>
            <person name="Noel B."/>
            <person name="Kuo A."/>
            <person name="Morin E."/>
            <person name="Chen J."/>
            <person name="Kohler A."/>
            <person name="Krizsan K."/>
            <person name="Balestrini R."/>
            <person name="Da Silva C."/>
            <person name="Montanini B."/>
            <person name="Hainaut M."/>
            <person name="Levati E."/>
            <person name="Barry K.W."/>
            <person name="Belfiori B."/>
            <person name="Cichocki N."/>
            <person name="Clum A."/>
            <person name="Dockter R.B."/>
            <person name="Fauchery L."/>
            <person name="Guy J."/>
            <person name="Iotti M."/>
            <person name="Le Tacon F."/>
            <person name="Lindquist E.A."/>
            <person name="Lipzen A."/>
            <person name="Malagnac F."/>
            <person name="Mello A."/>
            <person name="Molinier V."/>
            <person name="Miyauchi S."/>
            <person name="Poulain J."/>
            <person name="Riccioni C."/>
            <person name="Rubini A."/>
            <person name="Sitrit Y."/>
            <person name="Splivallo R."/>
            <person name="Traeger S."/>
            <person name="Wang M."/>
            <person name="Zifcakova L."/>
            <person name="Wipf D."/>
            <person name="Zambonelli A."/>
            <person name="Paolocci F."/>
            <person name="Nowrousian M."/>
            <person name="Ottonello S."/>
            <person name="Baldrian P."/>
            <person name="Spatafora J.W."/>
            <person name="Henrissat B."/>
            <person name="Nagy L.G."/>
            <person name="Aury J.M."/>
            <person name="Wincker P."/>
            <person name="Grigoriev I.V."/>
            <person name="Bonfante P."/>
            <person name="Martin F.M."/>
        </authorList>
    </citation>
    <scope>NUCLEOTIDE SEQUENCE [LARGE SCALE GENOMIC DNA]</scope>
    <source>
        <strain evidence="3 4">120613-1</strain>
    </source>
</reference>
<dbReference type="SUPFAM" id="SSF48403">
    <property type="entry name" value="Ankyrin repeat"/>
    <property type="match status" value="1"/>
</dbReference>
<feature type="repeat" description="ANK" evidence="1">
    <location>
        <begin position="19"/>
        <end position="44"/>
    </location>
</feature>
<feature type="region of interest" description="Disordered" evidence="2">
    <location>
        <begin position="1"/>
        <end position="29"/>
    </location>
</feature>
<name>A0A3N4IUV3_9PEZI</name>
<dbReference type="Pfam" id="PF12796">
    <property type="entry name" value="Ank_2"/>
    <property type="match status" value="1"/>
</dbReference>
<dbReference type="SMART" id="SM00248">
    <property type="entry name" value="ANK"/>
    <property type="match status" value="1"/>
</dbReference>
<dbReference type="STRING" id="1336337.A0A3N4IUV3"/>
<dbReference type="Proteomes" id="UP000276215">
    <property type="component" value="Unassembled WGS sequence"/>
</dbReference>
<accession>A0A3N4IUV3</accession>
<keyword evidence="4" id="KW-1185">Reference proteome</keyword>
<gene>
    <name evidence="3" type="ORF">L873DRAFT_1885891</name>
</gene>
<evidence type="ECO:0000313" key="4">
    <source>
        <dbReference type="Proteomes" id="UP000276215"/>
    </source>
</evidence>
<keyword evidence="1" id="KW-0040">ANK repeat</keyword>
<evidence type="ECO:0000256" key="2">
    <source>
        <dbReference type="SAM" id="MobiDB-lite"/>
    </source>
</evidence>
<proteinExistence type="predicted"/>
<protein>
    <submittedName>
        <fullName evidence="3">Uncharacterized protein</fullName>
    </submittedName>
</protein>
<feature type="compositionally biased region" description="Basic and acidic residues" evidence="2">
    <location>
        <begin position="1"/>
        <end position="11"/>
    </location>
</feature>
<dbReference type="PROSITE" id="PS50088">
    <property type="entry name" value="ANK_REPEAT"/>
    <property type="match status" value="1"/>
</dbReference>
<evidence type="ECO:0000313" key="3">
    <source>
        <dbReference type="EMBL" id="RPA89739.1"/>
    </source>
</evidence>
<feature type="compositionally biased region" description="Low complexity" evidence="2">
    <location>
        <begin position="79"/>
        <end position="91"/>
    </location>
</feature>
<organism evidence="3 4">
    <name type="scientific">Choiromyces venosus 120613-1</name>
    <dbReference type="NCBI Taxonomy" id="1336337"/>
    <lineage>
        <taxon>Eukaryota</taxon>
        <taxon>Fungi</taxon>
        <taxon>Dikarya</taxon>
        <taxon>Ascomycota</taxon>
        <taxon>Pezizomycotina</taxon>
        <taxon>Pezizomycetes</taxon>
        <taxon>Pezizales</taxon>
        <taxon>Tuberaceae</taxon>
        <taxon>Choiromyces</taxon>
    </lineage>
</organism>
<dbReference type="PROSITE" id="PS50297">
    <property type="entry name" value="ANK_REP_REGION"/>
    <property type="match status" value="1"/>
</dbReference>
<dbReference type="InterPro" id="IPR036770">
    <property type="entry name" value="Ankyrin_rpt-contain_sf"/>
</dbReference>
<sequence>MTKLLLDRESVNPDSLNKNGMPPLSYAAEEGHDDVVKLLLERGAFNPSASPDNSQASPPVCHSNPDELSVNLVSQQENPSSDPTSDQSQPTPDLPASPPEQKVVPNPESPEQDVPPNPTYETPDVQYKQFLPPAPTNLLRISPAHPCLPPPLPSGFFHPGFLFFLLPSFFSLG</sequence>
<evidence type="ECO:0000256" key="1">
    <source>
        <dbReference type="PROSITE-ProRule" id="PRU00023"/>
    </source>
</evidence>